<dbReference type="EMBL" id="CP031320">
    <property type="protein sequence ID" value="AXK35115.1"/>
    <property type="molecule type" value="Genomic_DNA"/>
</dbReference>
<evidence type="ECO:0000256" key="1">
    <source>
        <dbReference type="ARBA" id="ARBA00008106"/>
    </source>
</evidence>
<reference evidence="3 4" key="1">
    <citation type="submission" date="2018-07" db="EMBL/GenBank/DDBJ databases">
        <title>Draft genome of the type strain Streptomyces armeniacus ATCC 15676.</title>
        <authorList>
            <person name="Labana P."/>
            <person name="Gosse J.T."/>
            <person name="Boddy C.N."/>
        </authorList>
    </citation>
    <scope>NUCLEOTIDE SEQUENCE [LARGE SCALE GENOMIC DNA]</scope>
    <source>
        <strain evidence="3 4">ATCC 15676</strain>
    </source>
</reference>
<dbReference type="InterPro" id="IPR036412">
    <property type="entry name" value="HAD-like_sf"/>
</dbReference>
<protein>
    <submittedName>
        <fullName evidence="3">Haloacid dehalogenase type II</fullName>
    </submittedName>
</protein>
<name>A0A345XTZ9_9ACTN</name>
<organism evidence="3 4">
    <name type="scientific">Streptomyces armeniacus</name>
    <dbReference type="NCBI Taxonomy" id="83291"/>
    <lineage>
        <taxon>Bacteria</taxon>
        <taxon>Bacillati</taxon>
        <taxon>Actinomycetota</taxon>
        <taxon>Actinomycetes</taxon>
        <taxon>Kitasatosporales</taxon>
        <taxon>Streptomycetaceae</taxon>
        <taxon>Streptomyces</taxon>
    </lineage>
</organism>
<dbReference type="NCBIfam" id="TIGR01493">
    <property type="entry name" value="HAD-SF-IA-v2"/>
    <property type="match status" value="1"/>
</dbReference>
<evidence type="ECO:0000313" key="3">
    <source>
        <dbReference type="EMBL" id="AXK35115.1"/>
    </source>
</evidence>
<dbReference type="KEGG" id="sarm:DVA86_23170"/>
<evidence type="ECO:0000256" key="2">
    <source>
        <dbReference type="ARBA" id="ARBA00022801"/>
    </source>
</evidence>
<comment type="similarity">
    <text evidence="1">Belongs to the HAD-like hydrolase superfamily. S-2-haloalkanoic acid dehalogenase family.</text>
</comment>
<dbReference type="PANTHER" id="PTHR43316">
    <property type="entry name" value="HYDROLASE, HALOACID DELAHOGENASE-RELATED"/>
    <property type="match status" value="1"/>
</dbReference>
<dbReference type="AlphaFoldDB" id="A0A345XTZ9"/>
<dbReference type="RefSeq" id="WP_208881049.1">
    <property type="nucleotide sequence ID" value="NZ_CP031320.1"/>
</dbReference>
<dbReference type="GO" id="GO:0019120">
    <property type="term" value="F:hydrolase activity, acting on acid halide bonds, in C-halide compounds"/>
    <property type="evidence" value="ECO:0007669"/>
    <property type="project" value="InterPro"/>
</dbReference>
<gene>
    <name evidence="3" type="ORF">DVA86_23170</name>
</gene>
<dbReference type="SUPFAM" id="SSF56784">
    <property type="entry name" value="HAD-like"/>
    <property type="match status" value="1"/>
</dbReference>
<keyword evidence="2" id="KW-0378">Hydrolase</keyword>
<dbReference type="Proteomes" id="UP000254425">
    <property type="component" value="Chromosome"/>
</dbReference>
<sequence>MPPLHTADLDLDVDTIVFDILGTLVDHTAGLRAALAQLAPDPGQVDGLVALWGRRISAEHRRIVDGERAYAPGTVLDREAAREVAEAAGVSGPGAVDTLVRAARQRPAWPDSADALARLGAGHELIGLSNADTTDLLRMNASAGLRWHTALSTQAVGSYKPDPAVYRLAIDSADRPPGRMLMIAAHAWDLRGAQAAGLRTAYLERPGGDPPTAEDRFDLRLGALAELTGAPRP</sequence>
<dbReference type="Gene3D" id="3.40.50.1000">
    <property type="entry name" value="HAD superfamily/HAD-like"/>
    <property type="match status" value="1"/>
</dbReference>
<dbReference type="NCBIfam" id="TIGR01428">
    <property type="entry name" value="HAD_type_II"/>
    <property type="match status" value="1"/>
</dbReference>
<dbReference type="InterPro" id="IPR006439">
    <property type="entry name" value="HAD-SF_hydro_IA"/>
</dbReference>
<evidence type="ECO:0000313" key="4">
    <source>
        <dbReference type="Proteomes" id="UP000254425"/>
    </source>
</evidence>
<dbReference type="PANTHER" id="PTHR43316:SF3">
    <property type="entry name" value="HALOACID DEHALOGENASE, TYPE II (AFU_ORTHOLOGUE AFUA_2G07750)-RELATED"/>
    <property type="match status" value="1"/>
</dbReference>
<proteinExistence type="inferred from homology"/>
<accession>A0A345XTZ9</accession>
<keyword evidence="4" id="KW-1185">Reference proteome</keyword>
<dbReference type="Pfam" id="PF00702">
    <property type="entry name" value="Hydrolase"/>
    <property type="match status" value="1"/>
</dbReference>
<dbReference type="InterPro" id="IPR023198">
    <property type="entry name" value="PGP-like_dom2"/>
</dbReference>
<dbReference type="Gene3D" id="1.10.150.240">
    <property type="entry name" value="Putative phosphatase, domain 2"/>
    <property type="match status" value="1"/>
</dbReference>
<dbReference type="InterPro" id="IPR023214">
    <property type="entry name" value="HAD_sf"/>
</dbReference>
<dbReference type="InterPro" id="IPR006328">
    <property type="entry name" value="2-HAD"/>
</dbReference>
<dbReference type="InterPro" id="IPR051540">
    <property type="entry name" value="S-2-haloacid_dehalogenase"/>
</dbReference>
<dbReference type="PRINTS" id="PR00413">
    <property type="entry name" value="HADHALOGNASE"/>
</dbReference>